<gene>
    <name evidence="2" type="ORF">TIFTF001_020299</name>
</gene>
<evidence type="ECO:0000313" key="3">
    <source>
        <dbReference type="Proteomes" id="UP001187192"/>
    </source>
</evidence>
<dbReference type="Proteomes" id="UP001187192">
    <property type="component" value="Unassembled WGS sequence"/>
</dbReference>
<accession>A0AA88DAX8</accession>
<comment type="caution">
    <text evidence="2">The sequence shown here is derived from an EMBL/GenBank/DDBJ whole genome shotgun (WGS) entry which is preliminary data.</text>
</comment>
<sequence>MAEEVKSAEADARSARRSEKEARAAKGAAEEARKKAEDRAKAAEERAKLTEEKLRFAEDWARKAEQDAEEAETSRWEMTEAMNKAERDLASARAEHERYLKVTLPAARAQAVEEYLQSEDFKARLVIEYQEGMQDIKVGFIATNPSLVGVDWSFVPEESEKIAVDEAFEEGEVSGAARLPENMVVLDDPGQSDIPEQAVALEQPVPPVQPDDEQPTTPARDFAFPDQLD</sequence>
<feature type="region of interest" description="Disordered" evidence="1">
    <location>
        <begin position="1"/>
        <end position="48"/>
    </location>
</feature>
<evidence type="ECO:0000313" key="2">
    <source>
        <dbReference type="EMBL" id="GMN51145.1"/>
    </source>
</evidence>
<feature type="region of interest" description="Disordered" evidence="1">
    <location>
        <begin position="202"/>
        <end position="229"/>
    </location>
</feature>
<name>A0AA88DAX8_FICCA</name>
<keyword evidence="3" id="KW-1185">Reference proteome</keyword>
<protein>
    <submittedName>
        <fullName evidence="2">Uncharacterized protein</fullName>
    </submittedName>
</protein>
<proteinExistence type="predicted"/>
<dbReference type="EMBL" id="BTGU01000036">
    <property type="protein sequence ID" value="GMN51145.1"/>
    <property type="molecule type" value="Genomic_DNA"/>
</dbReference>
<reference evidence="2" key="1">
    <citation type="submission" date="2023-07" db="EMBL/GenBank/DDBJ databases">
        <title>draft genome sequence of fig (Ficus carica).</title>
        <authorList>
            <person name="Takahashi T."/>
            <person name="Nishimura K."/>
        </authorList>
    </citation>
    <scope>NUCLEOTIDE SEQUENCE</scope>
</reference>
<evidence type="ECO:0000256" key="1">
    <source>
        <dbReference type="SAM" id="MobiDB-lite"/>
    </source>
</evidence>
<organism evidence="2 3">
    <name type="scientific">Ficus carica</name>
    <name type="common">Common fig</name>
    <dbReference type="NCBI Taxonomy" id="3494"/>
    <lineage>
        <taxon>Eukaryota</taxon>
        <taxon>Viridiplantae</taxon>
        <taxon>Streptophyta</taxon>
        <taxon>Embryophyta</taxon>
        <taxon>Tracheophyta</taxon>
        <taxon>Spermatophyta</taxon>
        <taxon>Magnoliopsida</taxon>
        <taxon>eudicotyledons</taxon>
        <taxon>Gunneridae</taxon>
        <taxon>Pentapetalae</taxon>
        <taxon>rosids</taxon>
        <taxon>fabids</taxon>
        <taxon>Rosales</taxon>
        <taxon>Moraceae</taxon>
        <taxon>Ficeae</taxon>
        <taxon>Ficus</taxon>
    </lineage>
</organism>
<dbReference type="AlphaFoldDB" id="A0AA88DAX8"/>